<protein>
    <submittedName>
        <fullName evidence="2">DNA transformation protein</fullName>
    </submittedName>
</protein>
<keyword evidence="3" id="KW-1185">Reference proteome</keyword>
<gene>
    <name evidence="2" type="ORF">SAMN05216180_2672</name>
</gene>
<dbReference type="PANTHER" id="PTHR36121:SF1">
    <property type="entry name" value="PROTEIN SXY"/>
    <property type="match status" value="1"/>
</dbReference>
<dbReference type="AlphaFoldDB" id="A0A1H8DL41"/>
<organism evidence="2 3">
    <name type="scientific">Hydrogenoanaerobacterium saccharovorans</name>
    <dbReference type="NCBI Taxonomy" id="474960"/>
    <lineage>
        <taxon>Bacteria</taxon>
        <taxon>Bacillati</taxon>
        <taxon>Bacillota</taxon>
        <taxon>Clostridia</taxon>
        <taxon>Eubacteriales</taxon>
        <taxon>Oscillospiraceae</taxon>
        <taxon>Hydrogenoanaerobacterium</taxon>
    </lineage>
</organism>
<dbReference type="InterPro" id="IPR007077">
    <property type="entry name" value="TfoX_C"/>
</dbReference>
<evidence type="ECO:0000259" key="1">
    <source>
        <dbReference type="Pfam" id="PF04994"/>
    </source>
</evidence>
<dbReference type="Gene3D" id="1.10.150.20">
    <property type="entry name" value="5' to 3' exonuclease, C-terminal subdomain"/>
    <property type="match status" value="1"/>
</dbReference>
<feature type="domain" description="TfoX C-terminal" evidence="1">
    <location>
        <begin position="3"/>
        <end position="78"/>
    </location>
</feature>
<sequence length="84" mass="9426">MGELAKLPNIGTVVETQLNQAGIETAEQLKAIGSKQAWLKIKAIDPSACYNRLCGLEGAIQGIRWHHLADDVKKDMKDFYRKMR</sequence>
<dbReference type="RefSeq" id="WP_092756003.1">
    <property type="nucleotide sequence ID" value="NZ_FOCG01000003.1"/>
</dbReference>
<proteinExistence type="predicted"/>
<dbReference type="Pfam" id="PF04994">
    <property type="entry name" value="TfoX_C"/>
    <property type="match status" value="1"/>
</dbReference>
<dbReference type="EMBL" id="FOCG01000003">
    <property type="protein sequence ID" value="SEN08041.1"/>
    <property type="molecule type" value="Genomic_DNA"/>
</dbReference>
<reference evidence="2 3" key="1">
    <citation type="submission" date="2016-10" db="EMBL/GenBank/DDBJ databases">
        <authorList>
            <person name="de Groot N.N."/>
        </authorList>
    </citation>
    <scope>NUCLEOTIDE SEQUENCE [LARGE SCALE GENOMIC DNA]</scope>
    <source>
        <strain evidence="2 3">CGMCC 1.5070</strain>
    </source>
</reference>
<dbReference type="OrthoDB" id="9796798at2"/>
<evidence type="ECO:0000313" key="3">
    <source>
        <dbReference type="Proteomes" id="UP000199158"/>
    </source>
</evidence>
<name>A0A1H8DL41_9FIRM</name>
<evidence type="ECO:0000313" key="2">
    <source>
        <dbReference type="EMBL" id="SEN08041.1"/>
    </source>
</evidence>
<dbReference type="InterPro" id="IPR047525">
    <property type="entry name" value="TfoX-like"/>
</dbReference>
<dbReference type="STRING" id="474960.SAMN05216180_2672"/>
<accession>A0A1H8DL41</accession>
<dbReference type="PANTHER" id="PTHR36121">
    <property type="entry name" value="PROTEIN SXY"/>
    <property type="match status" value="1"/>
</dbReference>
<dbReference type="Proteomes" id="UP000199158">
    <property type="component" value="Unassembled WGS sequence"/>
</dbReference>